<dbReference type="Proteomes" id="UP001233360">
    <property type="component" value="Unassembled WGS sequence"/>
</dbReference>
<dbReference type="EMBL" id="JAUTBK010000002">
    <property type="protein sequence ID" value="MDQ1208461.1"/>
    <property type="molecule type" value="Genomic_DNA"/>
</dbReference>
<dbReference type="InterPro" id="IPR032620">
    <property type="entry name" value="DUF4882"/>
</dbReference>
<evidence type="ECO:0000313" key="3">
    <source>
        <dbReference type="Proteomes" id="UP001233360"/>
    </source>
</evidence>
<evidence type="ECO:0000313" key="2">
    <source>
        <dbReference type="EMBL" id="MDQ1208461.1"/>
    </source>
</evidence>
<keyword evidence="1" id="KW-0732">Signal</keyword>
<dbReference type="Pfam" id="PF16223">
    <property type="entry name" value="DUF4882"/>
    <property type="match status" value="1"/>
</dbReference>
<sequence length="242" mass="27201">MKIKIALSLFLLTITQSVLAAECSYDFNVNTYPIISGKQYKFTTLSSSEGKEYGAFRTIDGGLNNNFIYKDLPESGIYSFELKSEVIPYDLPDSEAVLLIYNIILKSNDSDYRIMVYYPNNSFYEDHKRTLIINMIKITNDVYSTIFKRSYQYSGLNQKLGFYFNQNANQIGVIINGINQGYIANINDKLNQVGFIMSGGFPPFAANSSNLGKVLSQEFIFDHSQLSSGYPAGTKDICGNPL</sequence>
<feature type="signal peptide" evidence="1">
    <location>
        <begin position="1"/>
        <end position="20"/>
    </location>
</feature>
<protein>
    <recommendedName>
        <fullName evidence="4">DUF4882 domain-containing protein</fullName>
    </recommendedName>
</protein>
<evidence type="ECO:0000256" key="1">
    <source>
        <dbReference type="SAM" id="SignalP"/>
    </source>
</evidence>
<evidence type="ECO:0008006" key="4">
    <source>
        <dbReference type="Google" id="ProtNLM"/>
    </source>
</evidence>
<name>A0ABU0UV84_ACIBI</name>
<keyword evidence="3" id="KW-1185">Reference proteome</keyword>
<reference evidence="2 3" key="1">
    <citation type="submission" date="2023-07" db="EMBL/GenBank/DDBJ databases">
        <title>Functional and genomic diversity of the sorghum phyllosphere microbiome.</title>
        <authorList>
            <person name="Shade A."/>
        </authorList>
    </citation>
    <scope>NUCLEOTIDE SEQUENCE [LARGE SCALE GENOMIC DNA]</scope>
    <source>
        <strain evidence="2 3">SORGH_AS_0887</strain>
    </source>
</reference>
<gene>
    <name evidence="2" type="ORF">QE380_001384</name>
</gene>
<proteinExistence type="predicted"/>
<feature type="chain" id="PRO_5046549796" description="DUF4882 domain-containing protein" evidence="1">
    <location>
        <begin position="21"/>
        <end position="242"/>
    </location>
</feature>
<accession>A0ABU0UV84</accession>
<dbReference type="RefSeq" id="WP_307002988.1">
    <property type="nucleotide sequence ID" value="NZ_JAUTBK010000002.1"/>
</dbReference>
<comment type="caution">
    <text evidence="2">The sequence shown here is derived from an EMBL/GenBank/DDBJ whole genome shotgun (WGS) entry which is preliminary data.</text>
</comment>
<organism evidence="2 3">
    <name type="scientific">Acinetobacter baylyi</name>
    <dbReference type="NCBI Taxonomy" id="202950"/>
    <lineage>
        <taxon>Bacteria</taxon>
        <taxon>Pseudomonadati</taxon>
        <taxon>Pseudomonadota</taxon>
        <taxon>Gammaproteobacteria</taxon>
        <taxon>Moraxellales</taxon>
        <taxon>Moraxellaceae</taxon>
        <taxon>Acinetobacter</taxon>
    </lineage>
</organism>